<keyword evidence="6" id="KW-1185">Reference proteome</keyword>
<dbReference type="PANTHER" id="PTHR13261:SF0">
    <property type="entry name" value="BRCA2 AND CDKN1A-INTERACTING PROTEIN"/>
    <property type="match status" value="1"/>
</dbReference>
<evidence type="ECO:0000256" key="2">
    <source>
        <dbReference type="SAM" id="MobiDB-lite"/>
    </source>
</evidence>
<feature type="compositionally biased region" description="Low complexity" evidence="2">
    <location>
        <begin position="302"/>
        <end position="318"/>
    </location>
</feature>
<reference evidence="3" key="1">
    <citation type="submission" date="2022-10" db="EMBL/GenBank/DDBJ databases">
        <authorList>
            <person name="Chen Y."/>
            <person name="Dougan E. K."/>
            <person name="Chan C."/>
            <person name="Rhodes N."/>
            <person name="Thang M."/>
        </authorList>
    </citation>
    <scope>NUCLEOTIDE SEQUENCE</scope>
</reference>
<dbReference type="InterPro" id="IPR025602">
    <property type="entry name" value="BCP1_family"/>
</dbReference>
<dbReference type="AlphaFoldDB" id="A0A9P1GCK8"/>
<dbReference type="OrthoDB" id="27543at2759"/>
<protein>
    <submittedName>
        <fullName evidence="5">Protein BCCIP homolog</fullName>
    </submittedName>
</protein>
<dbReference type="PANTHER" id="PTHR13261">
    <property type="entry name" value="BRCA2 AND CDKN1A INTERACTING PROTEIN"/>
    <property type="match status" value="1"/>
</dbReference>
<gene>
    <name evidence="3" type="ORF">C1SCF055_LOCUS31123</name>
</gene>
<dbReference type="Proteomes" id="UP001152797">
    <property type="component" value="Unassembled WGS sequence"/>
</dbReference>
<reference evidence="4" key="2">
    <citation type="submission" date="2024-04" db="EMBL/GenBank/DDBJ databases">
        <authorList>
            <person name="Chen Y."/>
            <person name="Shah S."/>
            <person name="Dougan E. K."/>
            <person name="Thang M."/>
            <person name="Chan C."/>
        </authorList>
    </citation>
    <scope>NUCLEOTIDE SEQUENCE [LARGE SCALE GENOMIC DNA]</scope>
</reference>
<evidence type="ECO:0000313" key="4">
    <source>
        <dbReference type="EMBL" id="CAL1158773.1"/>
    </source>
</evidence>
<comment type="caution">
    <text evidence="3">The sequence shown here is derived from an EMBL/GenBank/DDBJ whole genome shotgun (WGS) entry which is preliminary data.</text>
</comment>
<organism evidence="3">
    <name type="scientific">Cladocopium goreaui</name>
    <dbReference type="NCBI Taxonomy" id="2562237"/>
    <lineage>
        <taxon>Eukaryota</taxon>
        <taxon>Sar</taxon>
        <taxon>Alveolata</taxon>
        <taxon>Dinophyceae</taxon>
        <taxon>Suessiales</taxon>
        <taxon>Symbiodiniaceae</taxon>
        <taxon>Cladocopium</taxon>
    </lineage>
</organism>
<evidence type="ECO:0000313" key="6">
    <source>
        <dbReference type="Proteomes" id="UP001152797"/>
    </source>
</evidence>
<feature type="region of interest" description="Disordered" evidence="2">
    <location>
        <begin position="1"/>
        <end position="56"/>
    </location>
</feature>
<feature type="compositionally biased region" description="Basic residues" evidence="2">
    <location>
        <begin position="1"/>
        <end position="11"/>
    </location>
</feature>
<dbReference type="EMBL" id="CAMXCT030003620">
    <property type="protein sequence ID" value="CAL4792710.1"/>
    <property type="molecule type" value="Genomic_DNA"/>
</dbReference>
<evidence type="ECO:0000313" key="3">
    <source>
        <dbReference type="EMBL" id="CAI4005398.1"/>
    </source>
</evidence>
<comment type="similarity">
    <text evidence="1">Belongs to the BCP1 family.</text>
</comment>
<dbReference type="EMBL" id="CAMXCT010003620">
    <property type="protein sequence ID" value="CAI4005398.1"/>
    <property type="molecule type" value="Genomic_DNA"/>
</dbReference>
<dbReference type="Pfam" id="PF13862">
    <property type="entry name" value="BCCIP"/>
    <property type="match status" value="1"/>
</dbReference>
<proteinExistence type="inferred from homology"/>
<feature type="region of interest" description="Disordered" evidence="2">
    <location>
        <begin position="302"/>
        <end position="332"/>
    </location>
</feature>
<sequence>MGKSGRLKRRPTPSSKEKSGGEVASVKDGQVPAKKKTKAQSLGKGSKQPKRRAQEAQELEATQIQNIRDSAAGSSRLNETFEVEFEFFDPEEDDFHSVRDLLCSGTLGSLDLDFSSLANSIVDQVNIGTMVKSGVEEAQQTQTQEAASEEDDVTLCGMLTILNLKQFAEEAWCKTLLALLKLRLDKQLQQYILGPAQASGKEQVGLIISERFVNLPLEVIPAMHNVILEDISWSCSTEYCPPEERPFYFFTHFICLARCHSLSAAAESEGQTFQHKDGSRLLFSRAEELALAQAASFVSSFSQPSKEGPSSFQSQPGSSKKKRKAEQGGSVIKGQERLAVLWLTRQAPRERRS</sequence>
<evidence type="ECO:0000256" key="1">
    <source>
        <dbReference type="ARBA" id="ARBA00006781"/>
    </source>
</evidence>
<dbReference type="EMBL" id="CAMXCT020003620">
    <property type="protein sequence ID" value="CAL1158773.1"/>
    <property type="molecule type" value="Genomic_DNA"/>
</dbReference>
<name>A0A9P1GCK8_9DINO</name>
<accession>A0A9P1GCK8</accession>
<evidence type="ECO:0000313" key="5">
    <source>
        <dbReference type="EMBL" id="CAL4792710.1"/>
    </source>
</evidence>
<dbReference type="GO" id="GO:0005634">
    <property type="term" value="C:nucleus"/>
    <property type="evidence" value="ECO:0007669"/>
    <property type="project" value="TreeGrafter"/>
</dbReference>